<proteinExistence type="predicted"/>
<dbReference type="OMA" id="WGEPTRY"/>
<keyword evidence="2" id="KW-1185">Reference proteome</keyword>
<dbReference type="EMBL" id="JABSTR010000007">
    <property type="protein sequence ID" value="KAH9374724.1"/>
    <property type="molecule type" value="Genomic_DNA"/>
</dbReference>
<dbReference type="GO" id="GO:0003676">
    <property type="term" value="F:nucleic acid binding"/>
    <property type="evidence" value="ECO:0007669"/>
    <property type="project" value="InterPro"/>
</dbReference>
<organism evidence="1 2">
    <name type="scientific">Haemaphysalis longicornis</name>
    <name type="common">Bush tick</name>
    <dbReference type="NCBI Taxonomy" id="44386"/>
    <lineage>
        <taxon>Eukaryota</taxon>
        <taxon>Metazoa</taxon>
        <taxon>Ecdysozoa</taxon>
        <taxon>Arthropoda</taxon>
        <taxon>Chelicerata</taxon>
        <taxon>Arachnida</taxon>
        <taxon>Acari</taxon>
        <taxon>Parasitiformes</taxon>
        <taxon>Ixodida</taxon>
        <taxon>Ixodoidea</taxon>
        <taxon>Ixodidae</taxon>
        <taxon>Haemaphysalinae</taxon>
        <taxon>Haemaphysalis</taxon>
    </lineage>
</organism>
<dbReference type="VEuPathDB" id="VectorBase:HLOH_043150"/>
<dbReference type="AlphaFoldDB" id="A0A9J6GJY0"/>
<sequence length="60" mass="7042">MKAGLAHQQLRSLTADALWAIVKEEWERLRSNSNYFRSLYCSLPNRMQAVLNAWGEPTRY</sequence>
<name>A0A9J6GJY0_HAELO</name>
<protein>
    <submittedName>
        <fullName evidence="1">Uncharacterized protein</fullName>
    </submittedName>
</protein>
<accession>A0A9J6GJY0</accession>
<dbReference type="InterPro" id="IPR036397">
    <property type="entry name" value="RNaseH_sf"/>
</dbReference>
<evidence type="ECO:0000313" key="2">
    <source>
        <dbReference type="Proteomes" id="UP000821853"/>
    </source>
</evidence>
<evidence type="ECO:0000313" key="1">
    <source>
        <dbReference type="EMBL" id="KAH9374724.1"/>
    </source>
</evidence>
<dbReference type="OrthoDB" id="9996331at2759"/>
<dbReference type="Proteomes" id="UP000821853">
    <property type="component" value="Chromosome 5"/>
</dbReference>
<reference evidence="1 2" key="1">
    <citation type="journal article" date="2020" name="Cell">
        <title>Large-Scale Comparative Analyses of Tick Genomes Elucidate Their Genetic Diversity and Vector Capacities.</title>
        <authorList>
            <consortium name="Tick Genome and Microbiome Consortium (TIGMIC)"/>
            <person name="Jia N."/>
            <person name="Wang J."/>
            <person name="Shi W."/>
            <person name="Du L."/>
            <person name="Sun Y."/>
            <person name="Zhan W."/>
            <person name="Jiang J.F."/>
            <person name="Wang Q."/>
            <person name="Zhang B."/>
            <person name="Ji P."/>
            <person name="Bell-Sakyi L."/>
            <person name="Cui X.M."/>
            <person name="Yuan T.T."/>
            <person name="Jiang B.G."/>
            <person name="Yang W.F."/>
            <person name="Lam T.T."/>
            <person name="Chang Q.C."/>
            <person name="Ding S.J."/>
            <person name="Wang X.J."/>
            <person name="Zhu J.G."/>
            <person name="Ruan X.D."/>
            <person name="Zhao L."/>
            <person name="Wei J.T."/>
            <person name="Ye R.Z."/>
            <person name="Que T.C."/>
            <person name="Du C.H."/>
            <person name="Zhou Y.H."/>
            <person name="Cheng J.X."/>
            <person name="Dai P.F."/>
            <person name="Guo W.B."/>
            <person name="Han X.H."/>
            <person name="Huang E.J."/>
            <person name="Li L.F."/>
            <person name="Wei W."/>
            <person name="Gao Y.C."/>
            <person name="Liu J.Z."/>
            <person name="Shao H.Z."/>
            <person name="Wang X."/>
            <person name="Wang C.C."/>
            <person name="Yang T.C."/>
            <person name="Huo Q.B."/>
            <person name="Li W."/>
            <person name="Chen H.Y."/>
            <person name="Chen S.E."/>
            <person name="Zhou L.G."/>
            <person name="Ni X.B."/>
            <person name="Tian J.H."/>
            <person name="Sheng Y."/>
            <person name="Liu T."/>
            <person name="Pan Y.S."/>
            <person name="Xia L.Y."/>
            <person name="Li J."/>
            <person name="Zhao F."/>
            <person name="Cao W.C."/>
        </authorList>
    </citation>
    <scope>NUCLEOTIDE SEQUENCE [LARGE SCALE GENOMIC DNA]</scope>
    <source>
        <strain evidence="1">HaeL-2018</strain>
    </source>
</reference>
<comment type="caution">
    <text evidence="1">The sequence shown here is derived from an EMBL/GenBank/DDBJ whole genome shotgun (WGS) entry which is preliminary data.</text>
</comment>
<dbReference type="Gene3D" id="3.30.420.10">
    <property type="entry name" value="Ribonuclease H-like superfamily/Ribonuclease H"/>
    <property type="match status" value="1"/>
</dbReference>
<gene>
    <name evidence="1" type="ORF">HPB48_022683</name>
</gene>